<dbReference type="NCBIfam" id="NF040810">
    <property type="entry name" value="BenC"/>
    <property type="match status" value="1"/>
</dbReference>
<evidence type="ECO:0000256" key="1">
    <source>
        <dbReference type="ARBA" id="ARBA00034078"/>
    </source>
</evidence>
<dbReference type="PRINTS" id="PR00371">
    <property type="entry name" value="FPNCR"/>
</dbReference>
<sequence length="348" mass="37000">MIMAYSIAINFEDGVTRFIEARADETVADASYRLGINIPLDCRDGACGTCKCRVESGRYDGGSYIEDALTEEEAASGLALACQMRPESDLVLAIPASSALCKTAGQSFATVLRGVERLSETSIAFTLDAPAGLTFLPGQYVNLRVPGTDERRSYSFSSAPGAPTLSFLVRDIPRGRMSTWLREGAEPGMPMEFTGPAGSFYLRDVKRPLLFLAGGTGLAPFLSMLGKLAETGAVQPVHLVYGVTNEADLVGVAELEAFAARIPAFTFSTCVAAEDSAHPRKGYVTAHVQPVHLHGGEVDVYLCGPPPMVDAVRAWLAAQGVTPANFYYEKFSPSGAVTATGETHRQAA</sequence>
<dbReference type="InterPro" id="IPR036010">
    <property type="entry name" value="2Fe-2S_ferredoxin-like_sf"/>
</dbReference>
<dbReference type="InterPro" id="IPR001709">
    <property type="entry name" value="Flavoprot_Pyr_Nucl_cyt_Rdtase"/>
</dbReference>
<dbReference type="InterPro" id="IPR039261">
    <property type="entry name" value="FNR_nucleotide-bd"/>
</dbReference>
<name>A0A1I4F6J6_9PROT</name>
<dbReference type="PROSITE" id="PS51085">
    <property type="entry name" value="2FE2S_FER_2"/>
    <property type="match status" value="1"/>
</dbReference>
<dbReference type="InterPro" id="IPR050415">
    <property type="entry name" value="MRET"/>
</dbReference>
<dbReference type="PANTHER" id="PTHR47354">
    <property type="entry name" value="NADH OXIDOREDUCTASE HCR"/>
    <property type="match status" value="1"/>
</dbReference>
<dbReference type="InterPro" id="IPR017938">
    <property type="entry name" value="Riboflavin_synthase-like_b-brl"/>
</dbReference>
<accession>A0A1I4F6J6</accession>
<dbReference type="InterPro" id="IPR017927">
    <property type="entry name" value="FAD-bd_FR_type"/>
</dbReference>
<comment type="cofactor">
    <cofactor evidence="1">
        <name>[2Fe-2S] cluster</name>
        <dbReference type="ChEBI" id="CHEBI:190135"/>
    </cofactor>
</comment>
<reference evidence="4 5" key="1">
    <citation type="submission" date="2016-10" db="EMBL/GenBank/DDBJ databases">
        <authorList>
            <person name="de Groot N.N."/>
        </authorList>
    </citation>
    <scope>NUCLEOTIDE SEQUENCE [LARGE SCALE GENOMIC DNA]</scope>
    <source>
        <strain evidence="4 5">DSM 19981</strain>
    </source>
</reference>
<dbReference type="PROSITE" id="PS00197">
    <property type="entry name" value="2FE2S_FER_1"/>
    <property type="match status" value="1"/>
</dbReference>
<dbReference type="InterPro" id="IPR001433">
    <property type="entry name" value="OxRdtase_FAD/NAD-bd"/>
</dbReference>
<dbReference type="Gene3D" id="3.10.20.30">
    <property type="match status" value="1"/>
</dbReference>
<dbReference type="AlphaFoldDB" id="A0A1I4F6J6"/>
<dbReference type="PRINTS" id="PR00410">
    <property type="entry name" value="PHEHYDRXLASE"/>
</dbReference>
<protein>
    <submittedName>
        <fullName evidence="4">Benzoate/toluate 1,2-dioxygenase reductase subunit</fullName>
    </submittedName>
</protein>
<dbReference type="SUPFAM" id="SSF63380">
    <property type="entry name" value="Riboflavin synthase domain-like"/>
    <property type="match status" value="1"/>
</dbReference>
<feature type="domain" description="FAD-binding FR-type" evidence="3">
    <location>
        <begin position="105"/>
        <end position="203"/>
    </location>
</feature>
<dbReference type="STRING" id="1123062.SAMN02745775_12321"/>
<dbReference type="InterPro" id="IPR047683">
    <property type="entry name" value="BenC-like_FAD_NAD-bd"/>
</dbReference>
<gene>
    <name evidence="4" type="ORF">SAMN02745775_12321</name>
</gene>
<evidence type="ECO:0000313" key="4">
    <source>
        <dbReference type="EMBL" id="SFL13063.1"/>
    </source>
</evidence>
<proteinExistence type="predicted"/>
<dbReference type="Pfam" id="PF00111">
    <property type="entry name" value="Fer2"/>
    <property type="match status" value="1"/>
</dbReference>
<evidence type="ECO:0000259" key="2">
    <source>
        <dbReference type="PROSITE" id="PS51085"/>
    </source>
</evidence>
<keyword evidence="5" id="KW-1185">Reference proteome</keyword>
<dbReference type="InterPro" id="IPR006058">
    <property type="entry name" value="2Fe2S_fd_BS"/>
</dbReference>
<dbReference type="InterPro" id="IPR012675">
    <property type="entry name" value="Beta-grasp_dom_sf"/>
</dbReference>
<dbReference type="Gene3D" id="2.40.30.10">
    <property type="entry name" value="Translation factors"/>
    <property type="match status" value="1"/>
</dbReference>
<dbReference type="Gene3D" id="3.40.50.80">
    <property type="entry name" value="Nucleotide-binding domain of ferredoxin-NADP reductase (FNR) module"/>
    <property type="match status" value="1"/>
</dbReference>
<dbReference type="CDD" id="cd06209">
    <property type="entry name" value="BenDO_FAD_NAD"/>
    <property type="match status" value="1"/>
</dbReference>
<dbReference type="Pfam" id="PF00970">
    <property type="entry name" value="FAD_binding_6"/>
    <property type="match status" value="1"/>
</dbReference>
<dbReference type="Proteomes" id="UP000199473">
    <property type="component" value="Unassembled WGS sequence"/>
</dbReference>
<dbReference type="GO" id="GO:0051213">
    <property type="term" value="F:dioxygenase activity"/>
    <property type="evidence" value="ECO:0007669"/>
    <property type="project" value="UniProtKB-KW"/>
</dbReference>
<dbReference type="GO" id="GO:0051537">
    <property type="term" value="F:2 iron, 2 sulfur cluster binding"/>
    <property type="evidence" value="ECO:0007669"/>
    <property type="project" value="InterPro"/>
</dbReference>
<organism evidence="4 5">
    <name type="scientific">Falsiroseomonas stagni DSM 19981</name>
    <dbReference type="NCBI Taxonomy" id="1123062"/>
    <lineage>
        <taxon>Bacteria</taxon>
        <taxon>Pseudomonadati</taxon>
        <taxon>Pseudomonadota</taxon>
        <taxon>Alphaproteobacteria</taxon>
        <taxon>Acetobacterales</taxon>
        <taxon>Roseomonadaceae</taxon>
        <taxon>Falsiroseomonas</taxon>
    </lineage>
</organism>
<dbReference type="PANTHER" id="PTHR47354:SF5">
    <property type="entry name" value="PROTEIN RFBI"/>
    <property type="match status" value="1"/>
</dbReference>
<evidence type="ECO:0000259" key="3">
    <source>
        <dbReference type="PROSITE" id="PS51384"/>
    </source>
</evidence>
<keyword evidence="4" id="KW-0560">Oxidoreductase</keyword>
<feature type="domain" description="2Fe-2S ferredoxin-type" evidence="2">
    <location>
        <begin position="5"/>
        <end position="98"/>
    </location>
</feature>
<dbReference type="SUPFAM" id="SSF52343">
    <property type="entry name" value="Ferredoxin reductase-like, C-terminal NADP-linked domain"/>
    <property type="match status" value="1"/>
</dbReference>
<keyword evidence="4" id="KW-0223">Dioxygenase</keyword>
<dbReference type="Pfam" id="PF00175">
    <property type="entry name" value="NAD_binding_1"/>
    <property type="match status" value="1"/>
</dbReference>
<dbReference type="SUPFAM" id="SSF54292">
    <property type="entry name" value="2Fe-2S ferredoxin-like"/>
    <property type="match status" value="1"/>
</dbReference>
<dbReference type="CDD" id="cd00207">
    <property type="entry name" value="fer2"/>
    <property type="match status" value="1"/>
</dbReference>
<dbReference type="PROSITE" id="PS51384">
    <property type="entry name" value="FAD_FR"/>
    <property type="match status" value="1"/>
</dbReference>
<evidence type="ECO:0000313" key="5">
    <source>
        <dbReference type="Proteomes" id="UP000199473"/>
    </source>
</evidence>
<dbReference type="InterPro" id="IPR001041">
    <property type="entry name" value="2Fe-2S_ferredoxin-type"/>
</dbReference>
<dbReference type="InterPro" id="IPR008333">
    <property type="entry name" value="Cbr1-like_FAD-bd_dom"/>
</dbReference>
<dbReference type="EMBL" id="FOSQ01000023">
    <property type="protein sequence ID" value="SFL13063.1"/>
    <property type="molecule type" value="Genomic_DNA"/>
</dbReference>